<dbReference type="GO" id="GO:0004820">
    <property type="term" value="F:glycine-tRNA ligase activity"/>
    <property type="evidence" value="ECO:0007669"/>
    <property type="project" value="TreeGrafter"/>
</dbReference>
<dbReference type="PANTHER" id="PTHR10745:SF0">
    <property type="entry name" value="GLYCINE--TRNA LIGASE"/>
    <property type="match status" value="1"/>
</dbReference>
<dbReference type="OrthoDB" id="57698at2759"/>
<reference evidence="3" key="1">
    <citation type="submission" date="2020-01" db="EMBL/GenBank/DDBJ databases">
        <authorList>
            <person name="Mishra B."/>
        </authorList>
    </citation>
    <scope>NUCLEOTIDE SEQUENCE [LARGE SCALE GENOMIC DNA]</scope>
</reference>
<dbReference type="Proteomes" id="UP000467841">
    <property type="component" value="Unassembled WGS sequence"/>
</dbReference>
<proteinExistence type="predicted"/>
<keyword evidence="1" id="KW-0472">Membrane</keyword>
<feature type="transmembrane region" description="Helical" evidence="1">
    <location>
        <begin position="139"/>
        <end position="162"/>
    </location>
</feature>
<dbReference type="InterPro" id="IPR036621">
    <property type="entry name" value="Anticodon-bd_dom_sf"/>
</dbReference>
<keyword evidence="4" id="KW-1185">Reference proteome</keyword>
<name>A0A6D2HR91_9BRAS</name>
<keyword evidence="1" id="KW-0812">Transmembrane</keyword>
<dbReference type="InterPro" id="IPR027031">
    <property type="entry name" value="Gly-tRNA_synthase/POLG2"/>
</dbReference>
<sequence>MEGFGQHIRFFIAKQGTNVFRFSPLVAPIKCTVFSLVQSQALEEATKAIAKELTSLGISHKVDTTGKSIGKKYARSDELGVPFAIIVDSETLVTIRERDSKDQVRIGLTDVASVVSSLAEGKMPWKEVAEHAGFSPKRFLVKLLVVFPFCIVFLYFLLVVALGL</sequence>
<protein>
    <recommendedName>
        <fullName evidence="2">Anticodon-binding domain-containing protein</fullName>
    </recommendedName>
</protein>
<dbReference type="Pfam" id="PF03129">
    <property type="entry name" value="HGTP_anticodon"/>
    <property type="match status" value="1"/>
</dbReference>
<dbReference type="InterPro" id="IPR004154">
    <property type="entry name" value="Anticodon-bd"/>
</dbReference>
<dbReference type="FunFam" id="3.40.50.800:FF:000004">
    <property type="entry name" value="Glycine--tRNA ligase 2"/>
    <property type="match status" value="1"/>
</dbReference>
<evidence type="ECO:0000313" key="4">
    <source>
        <dbReference type="Proteomes" id="UP000467841"/>
    </source>
</evidence>
<feature type="domain" description="Anticodon-binding" evidence="2">
    <location>
        <begin position="31"/>
        <end position="117"/>
    </location>
</feature>
<accession>A0A6D2HR91</accession>
<keyword evidence="1" id="KW-1133">Transmembrane helix</keyword>
<dbReference type="GO" id="GO:0005739">
    <property type="term" value="C:mitochondrion"/>
    <property type="evidence" value="ECO:0007669"/>
    <property type="project" value="TreeGrafter"/>
</dbReference>
<evidence type="ECO:0000313" key="3">
    <source>
        <dbReference type="EMBL" id="CAA7018828.1"/>
    </source>
</evidence>
<evidence type="ECO:0000256" key="1">
    <source>
        <dbReference type="SAM" id="Phobius"/>
    </source>
</evidence>
<comment type="caution">
    <text evidence="3">The sequence shown here is derived from an EMBL/GenBank/DDBJ whole genome shotgun (WGS) entry which is preliminary data.</text>
</comment>
<dbReference type="Gene3D" id="3.40.50.800">
    <property type="entry name" value="Anticodon-binding domain"/>
    <property type="match status" value="1"/>
</dbReference>
<dbReference type="PANTHER" id="PTHR10745">
    <property type="entry name" value="GLYCYL-TRNA SYNTHETASE/DNA POLYMERASE SUBUNIT GAMMA-2"/>
    <property type="match status" value="1"/>
</dbReference>
<dbReference type="EMBL" id="CACVBM020000421">
    <property type="protein sequence ID" value="CAA7018828.1"/>
    <property type="molecule type" value="Genomic_DNA"/>
</dbReference>
<organism evidence="3 4">
    <name type="scientific">Microthlaspi erraticum</name>
    <dbReference type="NCBI Taxonomy" id="1685480"/>
    <lineage>
        <taxon>Eukaryota</taxon>
        <taxon>Viridiplantae</taxon>
        <taxon>Streptophyta</taxon>
        <taxon>Embryophyta</taxon>
        <taxon>Tracheophyta</taxon>
        <taxon>Spermatophyta</taxon>
        <taxon>Magnoliopsida</taxon>
        <taxon>eudicotyledons</taxon>
        <taxon>Gunneridae</taxon>
        <taxon>Pentapetalae</taxon>
        <taxon>rosids</taxon>
        <taxon>malvids</taxon>
        <taxon>Brassicales</taxon>
        <taxon>Brassicaceae</taxon>
        <taxon>Coluteocarpeae</taxon>
        <taxon>Microthlaspi</taxon>
    </lineage>
</organism>
<dbReference type="GO" id="GO:0070150">
    <property type="term" value="P:mitochondrial glycyl-tRNA aminoacylation"/>
    <property type="evidence" value="ECO:0007669"/>
    <property type="project" value="TreeGrafter"/>
</dbReference>
<evidence type="ECO:0000259" key="2">
    <source>
        <dbReference type="Pfam" id="PF03129"/>
    </source>
</evidence>
<dbReference type="AlphaFoldDB" id="A0A6D2HR91"/>
<gene>
    <name evidence="3" type="ORF">MERR_LOCUS6063</name>
</gene>
<dbReference type="SUPFAM" id="SSF52954">
    <property type="entry name" value="Class II aaRS ABD-related"/>
    <property type="match status" value="1"/>
</dbReference>